<protein>
    <recommendedName>
        <fullName evidence="8 9">1,4-dihydroxy-2-naphthoate octaprenyltransferase</fullName>
        <shortName evidence="8">DHNA-octaprenyltransferase</shortName>
        <ecNumber evidence="8 9">2.5.1.74</ecNumber>
    </recommendedName>
</protein>
<feature type="transmembrane region" description="Helical" evidence="8">
    <location>
        <begin position="174"/>
        <end position="194"/>
    </location>
</feature>
<dbReference type="PANTHER" id="PTHR13929">
    <property type="entry name" value="1,4-DIHYDROXY-2-NAPHTHOATE OCTAPRENYLTRANSFERASE"/>
    <property type="match status" value="1"/>
</dbReference>
<dbReference type="EC" id="2.5.1.74" evidence="8 9"/>
<dbReference type="InterPro" id="IPR044878">
    <property type="entry name" value="UbiA_sf"/>
</dbReference>
<sequence>MNETLKSCILAARPKTLPAAIVPVWLGCVLAWKISGRFDLWLAICTLMGAIWIQIATNFFNDAIDNDKGADTEKRLGPVRATASGMLSRGQVYGAATLCLCIAAFFGWFLIEERGWVMLAIGIPSLYLCYGYTGGPIPLAYRGLGELFVILFFGVIAVMGTIFVQLGSWPMEGILLGLQLGLLSSVLISINNLRDREEDAGNAKRTLAVKLGERWGKRVVAVEIFGAFALSIAWVYFQLPELWLATAFFIPLGVKIWIGVRDEPASQRYNQFLAMGGAQLILFAILFTVACVL</sequence>
<feature type="transmembrane region" description="Helical" evidence="8">
    <location>
        <begin position="117"/>
        <end position="135"/>
    </location>
</feature>
<evidence type="ECO:0000256" key="2">
    <source>
        <dbReference type="ARBA" id="ARBA00022428"/>
    </source>
</evidence>
<dbReference type="PANTHER" id="PTHR13929:SF0">
    <property type="entry name" value="UBIA PRENYLTRANSFERASE DOMAIN-CONTAINING PROTEIN 1"/>
    <property type="match status" value="1"/>
</dbReference>
<dbReference type="Pfam" id="PF01040">
    <property type="entry name" value="UbiA"/>
    <property type="match status" value="1"/>
</dbReference>
<accession>A0ABW4Z8V7</accession>
<evidence type="ECO:0000256" key="9">
    <source>
        <dbReference type="NCBIfam" id="TIGR00751"/>
    </source>
</evidence>
<keyword evidence="7 8" id="KW-0472">Membrane</keyword>
<dbReference type="HAMAP" id="MF_01937">
    <property type="entry name" value="MenA_1"/>
    <property type="match status" value="1"/>
</dbReference>
<comment type="subcellular location">
    <subcellularLocation>
        <location evidence="8">Cell membrane</location>
        <topology evidence="8">Multi-pass membrane protein</topology>
    </subcellularLocation>
    <subcellularLocation>
        <location evidence="1">Membrane</location>
        <topology evidence="1">Multi-pass membrane protein</topology>
    </subcellularLocation>
</comment>
<dbReference type="CDD" id="cd13962">
    <property type="entry name" value="PT_UbiA_UBIAD1"/>
    <property type="match status" value="1"/>
</dbReference>
<gene>
    <name evidence="8 10" type="primary">menA</name>
    <name evidence="10" type="ORF">ACFSW8_05045</name>
</gene>
<feature type="transmembrane region" description="Helical" evidence="8">
    <location>
        <begin position="16"/>
        <end position="34"/>
    </location>
</feature>
<evidence type="ECO:0000256" key="4">
    <source>
        <dbReference type="ARBA" id="ARBA00022679"/>
    </source>
</evidence>
<evidence type="ECO:0000256" key="7">
    <source>
        <dbReference type="ARBA" id="ARBA00023136"/>
    </source>
</evidence>
<comment type="caution">
    <text evidence="10">The sequence shown here is derived from an EMBL/GenBank/DDBJ whole genome shotgun (WGS) entry which is preliminary data.</text>
</comment>
<dbReference type="RefSeq" id="WP_377177604.1">
    <property type="nucleotide sequence ID" value="NZ_JBHUJB010000021.1"/>
</dbReference>
<dbReference type="Gene3D" id="1.10.357.140">
    <property type="entry name" value="UbiA prenyltransferase"/>
    <property type="match status" value="1"/>
</dbReference>
<keyword evidence="3 8" id="KW-1003">Cell membrane</keyword>
<keyword evidence="4 8" id="KW-0808">Transferase</keyword>
<dbReference type="PROSITE" id="PS51257">
    <property type="entry name" value="PROKAR_LIPOPROTEIN"/>
    <property type="match status" value="1"/>
</dbReference>
<evidence type="ECO:0000256" key="6">
    <source>
        <dbReference type="ARBA" id="ARBA00022989"/>
    </source>
</evidence>
<name>A0ABW4Z8V7_9BACT</name>
<dbReference type="EMBL" id="JBHUJB010000021">
    <property type="protein sequence ID" value="MFD2158256.1"/>
    <property type="molecule type" value="Genomic_DNA"/>
</dbReference>
<keyword evidence="5 8" id="KW-0812">Transmembrane</keyword>
<dbReference type="NCBIfam" id="TIGR00751">
    <property type="entry name" value="menA"/>
    <property type="match status" value="1"/>
</dbReference>
<evidence type="ECO:0000256" key="1">
    <source>
        <dbReference type="ARBA" id="ARBA00004141"/>
    </source>
</evidence>
<feature type="transmembrane region" description="Helical" evidence="8">
    <location>
        <begin position="215"/>
        <end position="236"/>
    </location>
</feature>
<dbReference type="GO" id="GO:0046428">
    <property type="term" value="F:1,4-dihydroxy-2-naphthoate polyprenyltransferase activity"/>
    <property type="evidence" value="ECO:0007669"/>
    <property type="project" value="UniProtKB-EC"/>
</dbReference>
<evidence type="ECO:0000313" key="11">
    <source>
        <dbReference type="Proteomes" id="UP001597389"/>
    </source>
</evidence>
<feature type="transmembrane region" description="Helical" evidence="8">
    <location>
        <begin position="147"/>
        <end position="168"/>
    </location>
</feature>
<comment type="pathway">
    <text evidence="8">Quinol/quinone metabolism; menaquinone biosynthesis; menaquinol from 1,4-dihydroxy-2-naphthoate: step 1/2.</text>
</comment>
<dbReference type="InterPro" id="IPR026046">
    <property type="entry name" value="UBIAD1"/>
</dbReference>
<reference evidence="11" key="1">
    <citation type="journal article" date="2019" name="Int. J. Syst. Evol. Microbiol.">
        <title>The Global Catalogue of Microorganisms (GCM) 10K type strain sequencing project: providing services to taxonomists for standard genome sequencing and annotation.</title>
        <authorList>
            <consortium name="The Broad Institute Genomics Platform"/>
            <consortium name="The Broad Institute Genome Sequencing Center for Infectious Disease"/>
            <person name="Wu L."/>
            <person name="Ma J."/>
        </authorList>
    </citation>
    <scope>NUCLEOTIDE SEQUENCE [LARGE SCALE GENOMIC DNA]</scope>
    <source>
        <strain evidence="11">CCUG 57942</strain>
    </source>
</reference>
<evidence type="ECO:0000256" key="5">
    <source>
        <dbReference type="ARBA" id="ARBA00022692"/>
    </source>
</evidence>
<feature type="transmembrane region" description="Helical" evidence="8">
    <location>
        <begin position="40"/>
        <end position="60"/>
    </location>
</feature>
<keyword evidence="6 8" id="KW-1133">Transmembrane helix</keyword>
<organism evidence="10 11">
    <name type="scientific">Rubritalea tangerina</name>
    <dbReference type="NCBI Taxonomy" id="430798"/>
    <lineage>
        <taxon>Bacteria</taxon>
        <taxon>Pseudomonadati</taxon>
        <taxon>Verrucomicrobiota</taxon>
        <taxon>Verrucomicrobiia</taxon>
        <taxon>Verrucomicrobiales</taxon>
        <taxon>Rubritaleaceae</taxon>
        <taxon>Rubritalea</taxon>
    </lineage>
</organism>
<evidence type="ECO:0000256" key="8">
    <source>
        <dbReference type="HAMAP-Rule" id="MF_01937"/>
    </source>
</evidence>
<dbReference type="InterPro" id="IPR004657">
    <property type="entry name" value="MenA"/>
</dbReference>
<keyword evidence="2 8" id="KW-0474">Menaquinone biosynthesis</keyword>
<comment type="similarity">
    <text evidence="8">Belongs to the MenA family. Type 1 subfamily.</text>
</comment>
<dbReference type="Proteomes" id="UP001597389">
    <property type="component" value="Unassembled WGS sequence"/>
</dbReference>
<proteinExistence type="inferred from homology"/>
<feature type="transmembrane region" description="Helical" evidence="8">
    <location>
        <begin position="242"/>
        <end position="260"/>
    </location>
</feature>
<comment type="catalytic activity">
    <reaction evidence="8">
        <text>an all-trans-polyprenyl diphosphate + 1,4-dihydroxy-2-naphthoate + H(+) = a 2-demethylmenaquinol + CO2 + diphosphate</text>
        <dbReference type="Rhea" id="RHEA:26478"/>
        <dbReference type="Rhea" id="RHEA-COMP:9563"/>
        <dbReference type="Rhea" id="RHEA-COMP:9564"/>
        <dbReference type="ChEBI" id="CHEBI:11173"/>
        <dbReference type="ChEBI" id="CHEBI:15378"/>
        <dbReference type="ChEBI" id="CHEBI:16526"/>
        <dbReference type="ChEBI" id="CHEBI:33019"/>
        <dbReference type="ChEBI" id="CHEBI:55437"/>
        <dbReference type="ChEBI" id="CHEBI:58914"/>
        <dbReference type="EC" id="2.5.1.74"/>
    </reaction>
</comment>
<dbReference type="InterPro" id="IPR000537">
    <property type="entry name" value="UbiA_prenyltransferase"/>
</dbReference>
<feature type="transmembrane region" description="Helical" evidence="8">
    <location>
        <begin position="92"/>
        <end position="111"/>
    </location>
</feature>
<evidence type="ECO:0000256" key="3">
    <source>
        <dbReference type="ARBA" id="ARBA00022475"/>
    </source>
</evidence>
<feature type="transmembrane region" description="Helical" evidence="8">
    <location>
        <begin position="272"/>
        <end position="290"/>
    </location>
</feature>
<comment type="function">
    <text evidence="8">Conversion of 1,4-dihydroxy-2-naphthoate (DHNA) to demethylmenaquinone (DMK).</text>
</comment>
<evidence type="ECO:0000313" key="10">
    <source>
        <dbReference type="EMBL" id="MFD2158256.1"/>
    </source>
</evidence>
<keyword evidence="11" id="KW-1185">Reference proteome</keyword>
<dbReference type="PIRSF" id="PIRSF005355">
    <property type="entry name" value="UBIAD1"/>
    <property type="match status" value="1"/>
</dbReference>